<dbReference type="Proteomes" id="UP000076878">
    <property type="component" value="Unassembled WGS sequence"/>
</dbReference>
<keyword evidence="1" id="KW-0472">Membrane</keyword>
<dbReference type="EMBL" id="FNYT01000020">
    <property type="protein sequence ID" value="SEJ63363.1"/>
    <property type="molecule type" value="Genomic_DNA"/>
</dbReference>
<evidence type="ECO:0000313" key="4">
    <source>
        <dbReference type="Proteomes" id="UP000076878"/>
    </source>
</evidence>
<dbReference type="OrthoDB" id="9766854at2"/>
<protein>
    <submittedName>
        <fullName evidence="2">Ecf transporter substrate-specific component</fullName>
    </submittedName>
    <submittedName>
        <fullName evidence="3">Energy-coupling factor transport system substrate-specific component</fullName>
    </submittedName>
</protein>
<evidence type="ECO:0000256" key="1">
    <source>
        <dbReference type="SAM" id="Phobius"/>
    </source>
</evidence>
<gene>
    <name evidence="3" type="ORF">SAMN05216375_1209</name>
    <name evidence="2" type="ORF">TR210_2278</name>
</gene>
<name>A0A143Z319_9LACT</name>
<keyword evidence="5" id="KW-1185">Reference proteome</keyword>
<dbReference type="AlphaFoldDB" id="A0A143Z319"/>
<feature type="transmembrane region" description="Helical" evidence="1">
    <location>
        <begin position="12"/>
        <end position="30"/>
    </location>
</feature>
<feature type="transmembrane region" description="Helical" evidence="1">
    <location>
        <begin position="42"/>
        <end position="67"/>
    </location>
</feature>
<feature type="transmembrane region" description="Helical" evidence="1">
    <location>
        <begin position="109"/>
        <end position="132"/>
    </location>
</feature>
<reference evidence="2 4" key="1">
    <citation type="submission" date="2016-02" db="EMBL/GenBank/DDBJ databases">
        <authorList>
            <person name="Wen L."/>
            <person name="He K."/>
            <person name="Yang H."/>
        </authorList>
    </citation>
    <scope>NUCLEOTIDE SEQUENCE [LARGE SCALE GENOMIC DNA]</scope>
    <source>
        <strain evidence="2">Trichococcus_R210</strain>
    </source>
</reference>
<keyword evidence="1" id="KW-1133">Transmembrane helix</keyword>
<organism evidence="2 4">
    <name type="scientific">Trichococcus ilyis</name>
    <dbReference type="NCBI Taxonomy" id="640938"/>
    <lineage>
        <taxon>Bacteria</taxon>
        <taxon>Bacillati</taxon>
        <taxon>Bacillota</taxon>
        <taxon>Bacilli</taxon>
        <taxon>Lactobacillales</taxon>
        <taxon>Carnobacteriaceae</taxon>
        <taxon>Trichococcus</taxon>
    </lineage>
</organism>
<dbReference type="EMBL" id="FJNB01000019">
    <property type="protein sequence ID" value="CZR06064.1"/>
    <property type="molecule type" value="Genomic_DNA"/>
</dbReference>
<feature type="transmembrane region" description="Helical" evidence="1">
    <location>
        <begin position="79"/>
        <end position="97"/>
    </location>
</feature>
<reference evidence="3 5" key="2">
    <citation type="submission" date="2016-10" db="EMBL/GenBank/DDBJ databases">
        <authorList>
            <person name="Varghese N."/>
            <person name="Submissions S."/>
        </authorList>
    </citation>
    <scope>NUCLEOTIDE SEQUENCE [LARGE SCALE GENOMIC DNA]</scope>
    <source>
        <strain evidence="3 5">DSM 22150</strain>
    </source>
</reference>
<proteinExistence type="predicted"/>
<evidence type="ECO:0000313" key="5">
    <source>
        <dbReference type="Proteomes" id="UP000199280"/>
    </source>
</evidence>
<dbReference type="Gene3D" id="1.10.1760.20">
    <property type="match status" value="1"/>
</dbReference>
<dbReference type="RefSeq" id="WP_068623904.1">
    <property type="nucleotide sequence ID" value="NZ_FJNB01000019.1"/>
</dbReference>
<evidence type="ECO:0000313" key="2">
    <source>
        <dbReference type="EMBL" id="CZR06064.1"/>
    </source>
</evidence>
<dbReference type="STRING" id="640938.TR210_2278"/>
<dbReference type="Proteomes" id="UP000199280">
    <property type="component" value="Unassembled WGS sequence"/>
</dbReference>
<sequence>MNAETRNKLRYKLSTASIVLIPIAIGINYLGKYIAGVLRLPLWLDSIGTVLSGMLAGPVIGAASGIINNIIYGVTADPISTVYAVTSAFIGLMAGLFAAKGWFRDIKTVLLAGLIIGVVAATVSTPLNIVFWGGQTGNVWGDALYALLISNGQPQWLASFLDSIVVDVPDKLVTVLISYFIFKGLPKKLTNTFLKGGAIEEL</sequence>
<evidence type="ECO:0000313" key="3">
    <source>
        <dbReference type="EMBL" id="SEJ63363.1"/>
    </source>
</evidence>
<accession>A0A143Z319</accession>
<keyword evidence="1" id="KW-0812">Transmembrane</keyword>